<dbReference type="Gene3D" id="1.20.1330.10">
    <property type="entry name" value="f41 fragment of flagellin, N-terminal domain"/>
    <property type="match status" value="2"/>
</dbReference>
<dbReference type="PANTHER" id="PTHR42792:SF1">
    <property type="entry name" value="FLAGELLAR HOOK-ASSOCIATED PROTEIN 3"/>
    <property type="match status" value="1"/>
</dbReference>
<keyword evidence="2" id="KW-0282">Flagellum</keyword>
<dbReference type="InterPro" id="IPR013384">
    <property type="entry name" value="Flagell_FlgL"/>
</dbReference>
<reference evidence="2" key="1">
    <citation type="submission" date="2020-12" db="EMBL/GenBank/DDBJ databases">
        <title>Taurinivorans muris gen. nov., sp. nov., fundamental and realized metabolic niche of a ubiquitous sulfidogenic bacterium in the murine intestine.</title>
        <authorList>
            <person name="Ye H."/>
            <person name="Hanson B.T."/>
            <person name="Loy A."/>
        </authorList>
    </citation>
    <scope>NUCLEOTIDE SEQUENCE</scope>
    <source>
        <strain evidence="2">LT0009</strain>
    </source>
</reference>
<keyword evidence="2" id="KW-0969">Cilium</keyword>
<proteinExistence type="predicted"/>
<dbReference type="NCBIfam" id="TIGR02550">
    <property type="entry name" value="flagell_flgL"/>
    <property type="match status" value="1"/>
</dbReference>
<sequence length="520" mass="56923">MRITHNMMYNSMSKNMNTILSDYMNYGIQMSTQKRVNNPSDDPTGTVHILNYRASININATYIDNSKEASAWLKSTDGALQQAQTVLTRITELAEQASSQTYSPENRMQIATELRQNFELLMNIANTEYNGTHIFSGHKTDSPAYTKKLGVMTESAEFNKAIFDVQGELPQTAMIRFPQDGEIGGANDLTYEYSKDGGKTWVTKTLAAGDTTLNLDGCLVNMALPEAVPPTNPPTAAPVQVTAYNPDAETSPSNGSMLYIRPSAHYIGDDNDFPPEVDVYGDSIGSADAQGIFKSDVQIKFPDDVSVGQDGTIEFQYSKDNGLTWETGKATTSAGSTSVRVVVPGGYVDVEAKNGVSIDAGSQFVVRPNRAEEQGYEIAPGDFVHITNDGKDIFGGLYQAKGSNHATPVEEPNIFETISDLIAYCETNNSDGCGQSVEDLRKMSEHLVTKLANIGGRSNRVEANLTVMQTHQLNQQERMSNIEDIDLPTLLNNIKKQQVTYQGVLQTSSMIMNLSLLNYI</sequence>
<dbReference type="Proteomes" id="UP001058120">
    <property type="component" value="Chromosome"/>
</dbReference>
<feature type="domain" description="Flagellin N-terminal" evidence="1">
    <location>
        <begin position="3"/>
        <end position="140"/>
    </location>
</feature>
<evidence type="ECO:0000313" key="3">
    <source>
        <dbReference type="Proteomes" id="UP001058120"/>
    </source>
</evidence>
<dbReference type="SUPFAM" id="SSF64518">
    <property type="entry name" value="Phase 1 flagellin"/>
    <property type="match status" value="1"/>
</dbReference>
<keyword evidence="3" id="KW-1185">Reference proteome</keyword>
<protein>
    <submittedName>
        <fullName evidence="2">Flagellar hook-associated protein FlgL</fullName>
    </submittedName>
</protein>
<keyword evidence="2" id="KW-0966">Cell projection</keyword>
<accession>A0ABY5XZC6</accession>
<dbReference type="InterPro" id="IPR001492">
    <property type="entry name" value="Flagellin"/>
</dbReference>
<organism evidence="2 3">
    <name type="scientific">Taurinivorans muris</name>
    <dbReference type="NCBI Taxonomy" id="2787751"/>
    <lineage>
        <taxon>Bacteria</taxon>
        <taxon>Pseudomonadati</taxon>
        <taxon>Thermodesulfobacteriota</taxon>
        <taxon>Desulfovibrionia</taxon>
        <taxon>Desulfovibrionales</taxon>
        <taxon>Desulfovibrionaceae</taxon>
        <taxon>Taurinivorans</taxon>
    </lineage>
</organism>
<name>A0ABY5XZC6_9BACT</name>
<evidence type="ECO:0000259" key="1">
    <source>
        <dbReference type="Pfam" id="PF00669"/>
    </source>
</evidence>
<dbReference type="RefSeq" id="WP_334314736.1">
    <property type="nucleotide sequence ID" value="NZ_CP065938.1"/>
</dbReference>
<gene>
    <name evidence="2" type="primary">flgL</name>
    <name evidence="2" type="ORF">JBF11_06775</name>
</gene>
<dbReference type="InterPro" id="IPR001029">
    <property type="entry name" value="Flagellin_N"/>
</dbReference>
<dbReference type="PANTHER" id="PTHR42792">
    <property type="entry name" value="FLAGELLIN"/>
    <property type="match status" value="1"/>
</dbReference>
<dbReference type="Pfam" id="PF00669">
    <property type="entry name" value="Flagellin_N"/>
    <property type="match status" value="1"/>
</dbReference>
<dbReference type="EMBL" id="CP065938">
    <property type="protein sequence ID" value="UWX05171.1"/>
    <property type="molecule type" value="Genomic_DNA"/>
</dbReference>
<evidence type="ECO:0000313" key="2">
    <source>
        <dbReference type="EMBL" id="UWX05171.1"/>
    </source>
</evidence>